<organism evidence="3 4">
    <name type="scientific">Rhizoclosmatium globosum</name>
    <dbReference type="NCBI Taxonomy" id="329046"/>
    <lineage>
        <taxon>Eukaryota</taxon>
        <taxon>Fungi</taxon>
        <taxon>Fungi incertae sedis</taxon>
        <taxon>Chytridiomycota</taxon>
        <taxon>Chytridiomycota incertae sedis</taxon>
        <taxon>Chytridiomycetes</taxon>
        <taxon>Chytridiales</taxon>
        <taxon>Chytriomycetaceae</taxon>
        <taxon>Rhizoclosmatium</taxon>
    </lineage>
</organism>
<evidence type="ECO:0000259" key="2">
    <source>
        <dbReference type="PROSITE" id="PS50181"/>
    </source>
</evidence>
<evidence type="ECO:0000313" key="4">
    <source>
        <dbReference type="Proteomes" id="UP000193642"/>
    </source>
</evidence>
<keyword evidence="4" id="KW-1185">Reference proteome</keyword>
<dbReference type="InterPro" id="IPR013320">
    <property type="entry name" value="ConA-like_dom_sf"/>
</dbReference>
<feature type="domain" description="F-box" evidence="2">
    <location>
        <begin position="1"/>
        <end position="48"/>
    </location>
</feature>
<proteinExistence type="predicted"/>
<feature type="region of interest" description="Disordered" evidence="1">
    <location>
        <begin position="281"/>
        <end position="325"/>
    </location>
</feature>
<accession>A0A1Y2D045</accession>
<comment type="caution">
    <text evidence="3">The sequence shown here is derived from an EMBL/GenBank/DDBJ whole genome shotgun (WGS) entry which is preliminary data.</text>
</comment>
<sequence>MLFHQLPPELTTKVVVHVDAATLRNLSLTSRAVRAFVASLPLSFWKSRIKIAGTRTSFVDADPRSLLTFVAVPGEPLDKAPHILVRDINLVSAAQSISVWLRCSPPISSGGYTGGVVIGCQSDGIMSQDWPHYHWQIIMVDPEGHLRASFDSDGHCHIIGPNVNDGNWHHIALVANNKSQVLYVDAVSHGVCHTDLQLGNGVISGDTDGKPTNEWCGAFPFTGSVSHYRSIPRALNKYDVETIFLKEGFYMNMDDNELVNLAWALHLMELGEAGRELHRNYYDSEDYSEDGSEDYSEDGSEDNSEDGSEDNSEDGSGDKSEDLLT</sequence>
<name>A0A1Y2D045_9FUNG</name>
<dbReference type="PROSITE" id="PS50181">
    <property type="entry name" value="FBOX"/>
    <property type="match status" value="1"/>
</dbReference>
<dbReference type="EMBL" id="MCGO01000003">
    <property type="protein sequence ID" value="ORY52669.1"/>
    <property type="molecule type" value="Genomic_DNA"/>
</dbReference>
<feature type="compositionally biased region" description="Basic and acidic residues" evidence="1">
    <location>
        <begin position="316"/>
        <end position="325"/>
    </location>
</feature>
<dbReference type="AlphaFoldDB" id="A0A1Y2D045"/>
<gene>
    <name evidence="3" type="ORF">BCR33DRAFT_711918</name>
</gene>
<dbReference type="Pfam" id="PF00646">
    <property type="entry name" value="F-box"/>
    <property type="match status" value="1"/>
</dbReference>
<dbReference type="Pfam" id="PF13385">
    <property type="entry name" value="Laminin_G_3"/>
    <property type="match status" value="1"/>
</dbReference>
<dbReference type="Gene3D" id="2.60.120.200">
    <property type="match status" value="1"/>
</dbReference>
<dbReference type="SUPFAM" id="SSF49899">
    <property type="entry name" value="Concanavalin A-like lectins/glucanases"/>
    <property type="match status" value="1"/>
</dbReference>
<protein>
    <recommendedName>
        <fullName evidence="2">F-box domain-containing protein</fullName>
    </recommendedName>
</protein>
<dbReference type="InterPro" id="IPR001810">
    <property type="entry name" value="F-box_dom"/>
</dbReference>
<feature type="compositionally biased region" description="Acidic residues" evidence="1">
    <location>
        <begin position="283"/>
        <end position="315"/>
    </location>
</feature>
<dbReference type="Proteomes" id="UP000193642">
    <property type="component" value="Unassembled WGS sequence"/>
</dbReference>
<evidence type="ECO:0000313" key="3">
    <source>
        <dbReference type="EMBL" id="ORY52669.1"/>
    </source>
</evidence>
<dbReference type="OrthoDB" id="3219396at2759"/>
<evidence type="ECO:0000256" key="1">
    <source>
        <dbReference type="SAM" id="MobiDB-lite"/>
    </source>
</evidence>
<reference evidence="3 4" key="1">
    <citation type="submission" date="2016-07" db="EMBL/GenBank/DDBJ databases">
        <title>Pervasive Adenine N6-methylation of Active Genes in Fungi.</title>
        <authorList>
            <consortium name="DOE Joint Genome Institute"/>
            <person name="Mondo S.J."/>
            <person name="Dannebaum R.O."/>
            <person name="Kuo R.C."/>
            <person name="Labutti K."/>
            <person name="Haridas S."/>
            <person name="Kuo A."/>
            <person name="Salamov A."/>
            <person name="Ahrendt S.R."/>
            <person name="Lipzen A."/>
            <person name="Sullivan W."/>
            <person name="Andreopoulos W.B."/>
            <person name="Clum A."/>
            <person name="Lindquist E."/>
            <person name="Daum C."/>
            <person name="Ramamoorthy G.K."/>
            <person name="Gryganskyi A."/>
            <person name="Culley D."/>
            <person name="Magnuson J.K."/>
            <person name="James T.Y."/>
            <person name="O'Malley M.A."/>
            <person name="Stajich J.E."/>
            <person name="Spatafora J.W."/>
            <person name="Visel A."/>
            <person name="Grigoriev I.V."/>
        </authorList>
    </citation>
    <scope>NUCLEOTIDE SEQUENCE [LARGE SCALE GENOMIC DNA]</scope>
    <source>
        <strain evidence="3 4">JEL800</strain>
    </source>
</reference>